<evidence type="ECO:0000313" key="3">
    <source>
        <dbReference type="Proteomes" id="UP000004596"/>
    </source>
</evidence>
<keyword evidence="1" id="KW-0812">Transmembrane</keyword>
<reference evidence="2 3" key="1">
    <citation type="submission" date="2008-04" db="EMBL/GenBank/DDBJ databases">
        <title>Draft genome sequence of Bacteroides intestinalis (DSM 17393).</title>
        <authorList>
            <person name="Sudarsanam P."/>
            <person name="Ley R."/>
            <person name="Guruge J."/>
            <person name="Turnbaugh P.J."/>
            <person name="Mahowald M."/>
            <person name="Liep D."/>
            <person name="Gordon J."/>
        </authorList>
    </citation>
    <scope>NUCLEOTIDE SEQUENCE [LARGE SCALE GENOMIC DNA]</scope>
    <source>
        <strain evidence="2 3">DSM 17393</strain>
    </source>
</reference>
<evidence type="ECO:0000313" key="2">
    <source>
        <dbReference type="EMBL" id="EDV06942.1"/>
    </source>
</evidence>
<dbReference type="EMBL" id="ABJL02000006">
    <property type="protein sequence ID" value="EDV06942.1"/>
    <property type="molecule type" value="Genomic_DNA"/>
</dbReference>
<feature type="transmembrane region" description="Helical" evidence="1">
    <location>
        <begin position="12"/>
        <end position="30"/>
    </location>
</feature>
<organism evidence="2 3">
    <name type="scientific">Bacteroides intestinalis DSM 17393</name>
    <dbReference type="NCBI Taxonomy" id="471870"/>
    <lineage>
        <taxon>Bacteria</taxon>
        <taxon>Pseudomonadati</taxon>
        <taxon>Bacteroidota</taxon>
        <taxon>Bacteroidia</taxon>
        <taxon>Bacteroidales</taxon>
        <taxon>Bacteroidaceae</taxon>
        <taxon>Bacteroides</taxon>
    </lineage>
</organism>
<name>B3C6G8_9BACE</name>
<evidence type="ECO:0000256" key="1">
    <source>
        <dbReference type="SAM" id="Phobius"/>
    </source>
</evidence>
<dbReference type="Proteomes" id="UP000004596">
    <property type="component" value="Unassembled WGS sequence"/>
</dbReference>
<reference evidence="2 3" key="2">
    <citation type="submission" date="2008-04" db="EMBL/GenBank/DDBJ databases">
        <authorList>
            <person name="Fulton L."/>
            <person name="Clifton S."/>
            <person name="Fulton B."/>
            <person name="Xu J."/>
            <person name="Minx P."/>
            <person name="Pepin K.H."/>
            <person name="Johnson M."/>
            <person name="Thiruvilangam P."/>
            <person name="Bhonagiri V."/>
            <person name="Nash W.E."/>
            <person name="Mardis E.R."/>
            <person name="Wilson R.K."/>
        </authorList>
    </citation>
    <scope>NUCLEOTIDE SEQUENCE [LARGE SCALE GENOMIC DNA]</scope>
    <source>
        <strain evidence="2 3">DSM 17393</strain>
    </source>
</reference>
<keyword evidence="1" id="KW-0472">Membrane</keyword>
<proteinExistence type="predicted"/>
<accession>B3C6G8</accession>
<gene>
    <name evidence="2" type="ORF">BACINT_00503</name>
</gene>
<keyword evidence="1" id="KW-1133">Transmembrane helix</keyword>
<protein>
    <submittedName>
        <fullName evidence="2">Uncharacterized protein</fullName>
    </submittedName>
</protein>
<sequence>MPFYRNDRKNTSISVLITIFAKTSFLFWYLEQMVRNAPTIRSPFIPSIYIISK</sequence>
<dbReference type="AlphaFoldDB" id="B3C6G8"/>
<comment type="caution">
    <text evidence="2">The sequence shown here is derived from an EMBL/GenBank/DDBJ whole genome shotgun (WGS) entry which is preliminary data.</text>
</comment>